<dbReference type="InterPro" id="IPR044880">
    <property type="entry name" value="NCX_ion-bd_dom_sf"/>
</dbReference>
<evidence type="ECO:0000313" key="11">
    <source>
        <dbReference type="RefSeq" id="XP_003747378.2"/>
    </source>
</evidence>
<evidence type="ECO:0000256" key="5">
    <source>
        <dbReference type="ARBA" id="ARBA00022692"/>
    </source>
</evidence>
<keyword evidence="10" id="KW-1185">Reference proteome</keyword>
<evidence type="ECO:0000256" key="7">
    <source>
        <dbReference type="ARBA" id="ARBA00023136"/>
    </source>
</evidence>
<dbReference type="PANTHER" id="PTHR12266">
    <property type="entry name" value="NA+/CA2+ K+ INDEPENDENT EXCHANGER"/>
    <property type="match status" value="1"/>
</dbReference>
<keyword evidence="4" id="KW-0106">Calcium</keyword>
<keyword evidence="2" id="KW-0813">Transport</keyword>
<feature type="transmembrane region" description="Helical" evidence="8">
    <location>
        <begin position="284"/>
        <end position="307"/>
    </location>
</feature>
<dbReference type="GO" id="GO:0005432">
    <property type="term" value="F:calcium:sodium antiporter activity"/>
    <property type="evidence" value="ECO:0007669"/>
    <property type="project" value="TreeGrafter"/>
</dbReference>
<comment type="subcellular location">
    <subcellularLocation>
        <location evidence="1">Membrane</location>
        <topology evidence="1">Multi-pass membrane protein</topology>
    </subcellularLocation>
</comment>
<dbReference type="Proteomes" id="UP000694867">
    <property type="component" value="Unplaced"/>
</dbReference>
<name>A0AAJ6QXU9_9ACAR</name>
<gene>
    <name evidence="11" type="primary">LOC100900220</name>
</gene>
<protein>
    <submittedName>
        <fullName evidence="11">Sodium/calcium exchanger 7</fullName>
    </submittedName>
</protein>
<keyword evidence="7 8" id="KW-0472">Membrane</keyword>
<evidence type="ECO:0000313" key="10">
    <source>
        <dbReference type="Proteomes" id="UP000694867"/>
    </source>
</evidence>
<dbReference type="InterPro" id="IPR051359">
    <property type="entry name" value="CaCA_antiporter"/>
</dbReference>
<evidence type="ECO:0000256" key="3">
    <source>
        <dbReference type="ARBA" id="ARBA00022449"/>
    </source>
</evidence>
<feature type="domain" description="Sodium/calcium exchanger membrane region" evidence="9">
    <location>
        <begin position="40"/>
        <end position="178"/>
    </location>
</feature>
<evidence type="ECO:0000256" key="2">
    <source>
        <dbReference type="ARBA" id="ARBA00022448"/>
    </source>
</evidence>
<feature type="domain" description="Sodium/calcium exchanger membrane region" evidence="9">
    <location>
        <begin position="379"/>
        <end position="528"/>
    </location>
</feature>
<dbReference type="GO" id="GO:0006874">
    <property type="term" value="P:intracellular calcium ion homeostasis"/>
    <property type="evidence" value="ECO:0007669"/>
    <property type="project" value="TreeGrafter"/>
</dbReference>
<proteinExistence type="predicted"/>
<keyword evidence="6 8" id="KW-1133">Transmembrane helix</keyword>
<dbReference type="Gene3D" id="1.20.1420.30">
    <property type="entry name" value="NCX, central ion-binding region"/>
    <property type="match status" value="2"/>
</dbReference>
<feature type="transmembrane region" description="Helical" evidence="8">
    <location>
        <begin position="515"/>
        <end position="534"/>
    </location>
</feature>
<evidence type="ECO:0000256" key="1">
    <source>
        <dbReference type="ARBA" id="ARBA00004141"/>
    </source>
</evidence>
<sequence length="541" mass="58651">MELSNGTDLCANFVFGKSSVLQLLDCTPLAPYLPLILLTVFTSILFYVLALTADKYLCPALVELSKLLGLSESLAGVTLVAFGNGAPDVFSALSGIRQNKSSMVFSQLFGSGAFVSALVAGIVMIVVPPFDVDWPSFSRDMIFYMSGSIFTFYVFYRSKIHLMHAVAFVAIYVIYIAAVGLFSSYWQSEQTLELDEEAMSDHSSLYGSMKSVFDSALSVVRATKSNNLTDPVVLTSSYGTFDQSGSTLFDSGRFTEDTSSHFIFAELVLHTLPWTWDKLRGMPWYSQAKSILLLPVNLLLSLTIPVVDRDVFKSNWCKTLNTVHCVLTPAFTVFLFSGDFDVYGVPLSLCVLPVSLTLGALVFCTSRINEAPKYHVAFALMGFAASVAWIFRTCEILVCTLSAIGTVMGIPDSIMGLTVLSWGSSLGDLVTNIAIAKHGYASMAISAAFGGILLDMLLGLGIPYAILVLSTEEWVMELEWTYAVVPLFAGVVSFILVASAGLYSNQWRTSKLQGCVFISIYAITVTVSVAISIAESLGGFT</sequence>
<keyword evidence="4" id="KW-0109">Calcium transport</keyword>
<feature type="transmembrane region" description="Helical" evidence="8">
    <location>
        <begin position="343"/>
        <end position="364"/>
    </location>
</feature>
<dbReference type="AlphaFoldDB" id="A0AAJ6QXU9"/>
<feature type="transmembrane region" description="Helical" evidence="8">
    <location>
        <begin position="447"/>
        <end position="468"/>
    </location>
</feature>
<feature type="transmembrane region" description="Helical" evidence="8">
    <location>
        <begin position="319"/>
        <end position="337"/>
    </location>
</feature>
<dbReference type="RefSeq" id="XP_003747378.2">
    <property type="nucleotide sequence ID" value="XM_003747330.2"/>
</dbReference>
<dbReference type="GO" id="GO:0016020">
    <property type="term" value="C:membrane"/>
    <property type="evidence" value="ECO:0007669"/>
    <property type="project" value="UniProtKB-SubCell"/>
</dbReference>
<evidence type="ECO:0000256" key="6">
    <source>
        <dbReference type="ARBA" id="ARBA00022989"/>
    </source>
</evidence>
<feature type="transmembrane region" description="Helical" evidence="8">
    <location>
        <begin position="480"/>
        <end position="503"/>
    </location>
</feature>
<keyword evidence="3" id="KW-0050">Antiport</keyword>
<feature type="transmembrane region" description="Helical" evidence="8">
    <location>
        <begin position="108"/>
        <end position="129"/>
    </location>
</feature>
<feature type="transmembrane region" description="Helical" evidence="8">
    <location>
        <begin position="376"/>
        <end position="408"/>
    </location>
</feature>
<keyword evidence="5 8" id="KW-0812">Transmembrane</keyword>
<evidence type="ECO:0000256" key="4">
    <source>
        <dbReference type="ARBA" id="ARBA00022568"/>
    </source>
</evidence>
<evidence type="ECO:0000259" key="9">
    <source>
        <dbReference type="Pfam" id="PF01699"/>
    </source>
</evidence>
<dbReference type="Pfam" id="PF01699">
    <property type="entry name" value="Na_Ca_ex"/>
    <property type="match status" value="2"/>
</dbReference>
<evidence type="ECO:0000256" key="8">
    <source>
        <dbReference type="SAM" id="Phobius"/>
    </source>
</evidence>
<dbReference type="InterPro" id="IPR004837">
    <property type="entry name" value="NaCa_Exmemb"/>
</dbReference>
<reference evidence="11" key="1">
    <citation type="submission" date="2025-08" db="UniProtKB">
        <authorList>
            <consortium name="RefSeq"/>
        </authorList>
    </citation>
    <scope>IDENTIFICATION</scope>
</reference>
<dbReference type="KEGG" id="goe:100900220"/>
<dbReference type="PANTHER" id="PTHR12266:SF0">
    <property type="entry name" value="MITOCHONDRIAL SODIUM_CALCIUM EXCHANGER PROTEIN"/>
    <property type="match status" value="1"/>
</dbReference>
<dbReference type="GeneID" id="100900220"/>
<feature type="transmembrane region" description="Helical" evidence="8">
    <location>
        <begin position="32"/>
        <end position="53"/>
    </location>
</feature>
<feature type="transmembrane region" description="Helical" evidence="8">
    <location>
        <begin position="165"/>
        <end position="186"/>
    </location>
</feature>
<keyword evidence="4" id="KW-0406">Ion transport</keyword>
<feature type="transmembrane region" description="Helical" evidence="8">
    <location>
        <begin position="141"/>
        <end position="158"/>
    </location>
</feature>
<accession>A0AAJ6QXU9</accession>
<feature type="transmembrane region" description="Helical" evidence="8">
    <location>
        <begin position="414"/>
        <end position="435"/>
    </location>
</feature>
<organism evidence="10 11">
    <name type="scientific">Galendromus occidentalis</name>
    <name type="common">western predatory mite</name>
    <dbReference type="NCBI Taxonomy" id="34638"/>
    <lineage>
        <taxon>Eukaryota</taxon>
        <taxon>Metazoa</taxon>
        <taxon>Ecdysozoa</taxon>
        <taxon>Arthropoda</taxon>
        <taxon>Chelicerata</taxon>
        <taxon>Arachnida</taxon>
        <taxon>Acari</taxon>
        <taxon>Parasitiformes</taxon>
        <taxon>Mesostigmata</taxon>
        <taxon>Gamasina</taxon>
        <taxon>Phytoseioidea</taxon>
        <taxon>Phytoseiidae</taxon>
        <taxon>Typhlodrominae</taxon>
        <taxon>Galendromus</taxon>
    </lineage>
</organism>